<feature type="domain" description="EngC GTPase" evidence="12">
    <location>
        <begin position="133"/>
        <end position="280"/>
    </location>
</feature>
<comment type="caution">
    <text evidence="14">The sequence shown here is derived from an EMBL/GenBank/DDBJ whole genome shotgun (WGS) entry which is preliminary data.</text>
</comment>
<dbReference type="GO" id="GO:0019843">
    <property type="term" value="F:rRNA binding"/>
    <property type="evidence" value="ECO:0007669"/>
    <property type="project" value="UniProtKB-KW"/>
</dbReference>
<comment type="cofactor">
    <cofactor evidence="10">
        <name>Zn(2+)</name>
        <dbReference type="ChEBI" id="CHEBI:29105"/>
    </cofactor>
    <text evidence="10">Binds 1 zinc ion per subunit.</text>
</comment>
<keyword evidence="7 10" id="KW-0862">Zinc</keyword>
<name>A0A841T962_9BACL</name>
<feature type="compositionally biased region" description="Basic and acidic residues" evidence="11">
    <location>
        <begin position="380"/>
        <end position="389"/>
    </location>
</feature>
<evidence type="ECO:0000313" key="15">
    <source>
        <dbReference type="Proteomes" id="UP000574133"/>
    </source>
</evidence>
<keyword evidence="9 10" id="KW-0342">GTP-binding</keyword>
<dbReference type="Gene3D" id="1.10.40.50">
    <property type="entry name" value="Probable gtpase engc, domain 3"/>
    <property type="match status" value="1"/>
</dbReference>
<keyword evidence="15" id="KW-1185">Reference proteome</keyword>
<evidence type="ECO:0000256" key="7">
    <source>
        <dbReference type="ARBA" id="ARBA00022833"/>
    </source>
</evidence>
<dbReference type="InterPro" id="IPR010914">
    <property type="entry name" value="RsgA_GTPase_dom"/>
</dbReference>
<evidence type="ECO:0000259" key="13">
    <source>
        <dbReference type="PROSITE" id="PS51721"/>
    </source>
</evidence>
<keyword evidence="6 10" id="KW-0378">Hydrolase</keyword>
<evidence type="ECO:0000256" key="1">
    <source>
        <dbReference type="ARBA" id="ARBA00022490"/>
    </source>
</evidence>
<evidence type="ECO:0000313" key="14">
    <source>
        <dbReference type="EMBL" id="MBB6678053.1"/>
    </source>
</evidence>
<keyword evidence="3 10" id="KW-0479">Metal-binding</keyword>
<feature type="domain" description="CP-type G" evidence="13">
    <location>
        <begin position="127"/>
        <end position="282"/>
    </location>
</feature>
<evidence type="ECO:0000256" key="8">
    <source>
        <dbReference type="ARBA" id="ARBA00022884"/>
    </source>
</evidence>
<organism evidence="14 15">
    <name type="scientific">Cohnella lubricantis</name>
    <dbReference type="NCBI Taxonomy" id="2163172"/>
    <lineage>
        <taxon>Bacteria</taxon>
        <taxon>Bacillati</taxon>
        <taxon>Bacillota</taxon>
        <taxon>Bacilli</taxon>
        <taxon>Bacillales</taxon>
        <taxon>Paenibacillaceae</taxon>
        <taxon>Cohnella</taxon>
    </lineage>
</organism>
<dbReference type="PANTHER" id="PTHR32120">
    <property type="entry name" value="SMALL RIBOSOMAL SUBUNIT BIOGENESIS GTPASE RSGA"/>
    <property type="match status" value="1"/>
</dbReference>
<dbReference type="GO" id="GO:0005525">
    <property type="term" value="F:GTP binding"/>
    <property type="evidence" value="ECO:0007669"/>
    <property type="project" value="UniProtKB-UniRule"/>
</dbReference>
<keyword evidence="4 10" id="KW-0699">rRNA-binding</keyword>
<feature type="compositionally biased region" description="Low complexity" evidence="11">
    <location>
        <begin position="362"/>
        <end position="375"/>
    </location>
</feature>
<dbReference type="AlphaFoldDB" id="A0A841T962"/>
<feature type="binding site" evidence="10">
    <location>
        <position position="305"/>
    </location>
    <ligand>
        <name>Zn(2+)</name>
        <dbReference type="ChEBI" id="CHEBI:29105"/>
    </ligand>
</feature>
<evidence type="ECO:0000256" key="3">
    <source>
        <dbReference type="ARBA" id="ARBA00022723"/>
    </source>
</evidence>
<accession>A0A841T962</accession>
<dbReference type="GO" id="GO:0003924">
    <property type="term" value="F:GTPase activity"/>
    <property type="evidence" value="ECO:0007669"/>
    <property type="project" value="UniProtKB-UniRule"/>
</dbReference>
<feature type="binding site" evidence="10">
    <location>
        <position position="319"/>
    </location>
    <ligand>
        <name>Zn(2+)</name>
        <dbReference type="ChEBI" id="CHEBI:29105"/>
    </ligand>
</feature>
<dbReference type="SUPFAM" id="SSF52540">
    <property type="entry name" value="P-loop containing nucleoside triphosphate hydrolases"/>
    <property type="match status" value="1"/>
</dbReference>
<dbReference type="HAMAP" id="MF_01820">
    <property type="entry name" value="GTPase_RsgA"/>
    <property type="match status" value="1"/>
</dbReference>
<keyword evidence="2 10" id="KW-0690">Ribosome biogenesis</keyword>
<dbReference type="InterPro" id="IPR004881">
    <property type="entry name" value="Ribosome_biogen_GTPase_RsgA"/>
</dbReference>
<evidence type="ECO:0000256" key="2">
    <source>
        <dbReference type="ARBA" id="ARBA00022517"/>
    </source>
</evidence>
<evidence type="ECO:0000259" key="12">
    <source>
        <dbReference type="PROSITE" id="PS50936"/>
    </source>
</evidence>
<dbReference type="PANTHER" id="PTHR32120:SF10">
    <property type="entry name" value="SMALL RIBOSOMAL SUBUNIT BIOGENESIS GTPASE RSGA"/>
    <property type="match status" value="1"/>
</dbReference>
<evidence type="ECO:0000256" key="9">
    <source>
        <dbReference type="ARBA" id="ARBA00023134"/>
    </source>
</evidence>
<reference evidence="14 15" key="1">
    <citation type="submission" date="2020-08" db="EMBL/GenBank/DDBJ databases">
        <title>Cohnella phylogeny.</title>
        <authorList>
            <person name="Dunlap C."/>
        </authorList>
    </citation>
    <scope>NUCLEOTIDE SEQUENCE [LARGE SCALE GENOMIC DNA]</scope>
    <source>
        <strain evidence="14 15">DSM 103658</strain>
    </source>
</reference>
<comment type="subcellular location">
    <subcellularLocation>
        <location evidence="10">Cytoplasm</location>
    </subcellularLocation>
</comment>
<dbReference type="NCBIfam" id="TIGR00157">
    <property type="entry name" value="ribosome small subunit-dependent GTPase A"/>
    <property type="match status" value="1"/>
</dbReference>
<dbReference type="GO" id="GO:0046872">
    <property type="term" value="F:metal ion binding"/>
    <property type="evidence" value="ECO:0007669"/>
    <property type="project" value="UniProtKB-KW"/>
</dbReference>
<comment type="subunit">
    <text evidence="10">Monomer. Associates with 30S ribosomal subunit, binds 16S rRNA.</text>
</comment>
<keyword evidence="8 10" id="KW-0694">RNA-binding</keyword>
<dbReference type="GO" id="GO:0005737">
    <property type="term" value="C:cytoplasm"/>
    <property type="evidence" value="ECO:0007669"/>
    <property type="project" value="UniProtKB-SubCell"/>
</dbReference>
<dbReference type="InterPro" id="IPR030378">
    <property type="entry name" value="G_CP_dom"/>
</dbReference>
<dbReference type="CDD" id="cd01854">
    <property type="entry name" value="YjeQ_EngC"/>
    <property type="match status" value="1"/>
</dbReference>
<keyword evidence="1 10" id="KW-0963">Cytoplasm</keyword>
<dbReference type="Proteomes" id="UP000574133">
    <property type="component" value="Unassembled WGS sequence"/>
</dbReference>
<gene>
    <name evidence="10 14" type="primary">rsgA</name>
    <name evidence="14" type="ORF">H4Q31_12105</name>
</gene>
<evidence type="ECO:0000256" key="11">
    <source>
        <dbReference type="SAM" id="MobiDB-lite"/>
    </source>
</evidence>
<evidence type="ECO:0000256" key="4">
    <source>
        <dbReference type="ARBA" id="ARBA00022730"/>
    </source>
</evidence>
<protein>
    <recommendedName>
        <fullName evidence="10">Small ribosomal subunit biogenesis GTPase RsgA</fullName>
        <ecNumber evidence="10">3.6.1.-</ecNumber>
    </recommendedName>
</protein>
<proteinExistence type="inferred from homology"/>
<dbReference type="PROSITE" id="PS51721">
    <property type="entry name" value="G_CP"/>
    <property type="match status" value="1"/>
</dbReference>
<evidence type="ECO:0000256" key="6">
    <source>
        <dbReference type="ARBA" id="ARBA00022801"/>
    </source>
</evidence>
<dbReference type="PROSITE" id="PS50936">
    <property type="entry name" value="ENGC_GTPASE"/>
    <property type="match status" value="1"/>
</dbReference>
<feature type="binding site" evidence="10">
    <location>
        <position position="312"/>
    </location>
    <ligand>
        <name>Zn(2+)</name>
        <dbReference type="ChEBI" id="CHEBI:29105"/>
    </ligand>
</feature>
<feature type="binding site" evidence="10">
    <location>
        <position position="310"/>
    </location>
    <ligand>
        <name>Zn(2+)</name>
        <dbReference type="ChEBI" id="CHEBI:29105"/>
    </ligand>
</feature>
<dbReference type="EMBL" id="JACJVN010000048">
    <property type="protein sequence ID" value="MBB6678053.1"/>
    <property type="molecule type" value="Genomic_DNA"/>
</dbReference>
<comment type="function">
    <text evidence="10">One of several proteins that assist in the late maturation steps of the functional core of the 30S ribosomal subunit. Helps release RbfA from mature subunits. May play a role in the assembly of ribosomal proteins into the subunit. Circularly permuted GTPase that catalyzes slow GTP hydrolysis, GTPase activity is stimulated by the 30S ribosomal subunit.</text>
</comment>
<dbReference type="EC" id="3.6.1.-" evidence="10"/>
<dbReference type="Pfam" id="PF03193">
    <property type="entry name" value="RsgA_GTPase"/>
    <property type="match status" value="1"/>
</dbReference>
<dbReference type="Gene3D" id="3.40.50.300">
    <property type="entry name" value="P-loop containing nucleotide triphosphate hydrolases"/>
    <property type="match status" value="1"/>
</dbReference>
<keyword evidence="5 10" id="KW-0547">Nucleotide-binding</keyword>
<evidence type="ECO:0000256" key="5">
    <source>
        <dbReference type="ARBA" id="ARBA00022741"/>
    </source>
</evidence>
<sequence>MSILNLQFKGDHHLNLNTIAHELLKTYGWNDHWENAASQLSEKYRQLTPARVMAQHSHSYQIMTPDGEQTAVVSGKYEFQAQLRSDFPAVGDWVMTEPMPGEQRSIIHAMVPRRSAMIRRAAGGVMDDQVVGANMDYLFITSALNEDFNVRRIERYMITAWESGATPVILLTKADLCDEPVVYKNEVEAVAPGVPVHFVSALRDQGKEQLAPYMRPGATIAVTGSSGVGKSTLLNWLAGEEKQHTSGIRESDARGRHTTTHRELFLLPGGALVLDTPGMRELQLWDAQDGWEQAFSDIEELAAQCRYRDCKHNGTEPGCAVTAAIAEGTLDARRFSNYKKTERELAHLARKERATAKKHSKQAGGKSAGGKPAVAKARKSSRDYAEELD</sequence>
<comment type="similarity">
    <text evidence="10">Belongs to the TRAFAC class YlqF/YawG GTPase family. RsgA subfamily.</text>
</comment>
<feature type="region of interest" description="Disordered" evidence="11">
    <location>
        <begin position="350"/>
        <end position="389"/>
    </location>
</feature>
<dbReference type="InterPro" id="IPR027417">
    <property type="entry name" value="P-loop_NTPase"/>
</dbReference>
<feature type="binding site" evidence="10">
    <location>
        <begin position="172"/>
        <end position="175"/>
    </location>
    <ligand>
        <name>GTP</name>
        <dbReference type="ChEBI" id="CHEBI:37565"/>
    </ligand>
</feature>
<evidence type="ECO:0000256" key="10">
    <source>
        <dbReference type="HAMAP-Rule" id="MF_01820"/>
    </source>
</evidence>
<feature type="binding site" evidence="10">
    <location>
        <begin position="224"/>
        <end position="232"/>
    </location>
    <ligand>
        <name>GTP</name>
        <dbReference type="ChEBI" id="CHEBI:37565"/>
    </ligand>
</feature>
<dbReference type="GO" id="GO:0042274">
    <property type="term" value="P:ribosomal small subunit biogenesis"/>
    <property type="evidence" value="ECO:0007669"/>
    <property type="project" value="UniProtKB-UniRule"/>
</dbReference>